<dbReference type="Pfam" id="PF00067">
    <property type="entry name" value="p450"/>
    <property type="match status" value="1"/>
</dbReference>
<evidence type="ECO:0000256" key="10">
    <source>
        <dbReference type="SAM" id="Phobius"/>
    </source>
</evidence>
<evidence type="ECO:0000313" key="11">
    <source>
        <dbReference type="EMBL" id="KAI9636886.1"/>
    </source>
</evidence>
<evidence type="ECO:0000313" key="12">
    <source>
        <dbReference type="Proteomes" id="UP001164286"/>
    </source>
</evidence>
<keyword evidence="10" id="KW-0812">Transmembrane</keyword>
<dbReference type="GO" id="GO:0020037">
    <property type="term" value="F:heme binding"/>
    <property type="evidence" value="ECO:0007669"/>
    <property type="project" value="InterPro"/>
</dbReference>
<sequence length="580" mass="64137">MPSIYPSIPMLPSLGLGYRAADFAVYTLAAVGSVLASAFAYLWLYKDWVLTHKNLPGPPRESWFWGNLSSIIAAEPAAMHAQWARTHGLTYRYRMLFNSSRICTADPVALNYILTHSDKFPKPELTRKFLVDLLGNGVLVAEGADHRRQRRVLNPCFSPQSIRDVMPVFYDKAEELREKLLGLIEDDSEGIASPTPAVKEDTVAGGRKIDVMRFLGMCTLDVIGVAGFSYDFKALSQPKNELAEAFSKMFSAGQQFNAVAIMQAFVPGMGKIPTERSKTMWASQATTQRIGRRLIQEKKWAIKQAHTTGLEKGDDIGKDLLSLCIRANMAADVRPEQKLTDDEVLAQITTFMLAGNETSSTALTWILYLITQNPETQVKLRKECMAVQDERPSVEDITALPYLGGVVHEALRLLSPVQGTIREAGEDVVIPLGTPVRGRDGQMIDSVKVSKGSSIFLPISVINTSEHIWGPDAKEFKPERYSASEGGMDEKLRAEQNSIPGVWGNILSFLGGRRGCIGYQFALAEIKVILFVLIRSMEFEELASKPKIEKKSSVVMRPRVVGEETAGLQLPLMVKPLAQS</sequence>
<proteinExistence type="inferred from homology"/>
<dbReference type="InterPro" id="IPR050121">
    <property type="entry name" value="Cytochrome_P450_monoxygenase"/>
</dbReference>
<protein>
    <submittedName>
        <fullName evidence="11">Cytochrome P450</fullName>
    </submittedName>
</protein>
<keyword evidence="4 9" id="KW-0349">Heme</keyword>
<keyword evidence="7 9" id="KW-0408">Iron</keyword>
<gene>
    <name evidence="11" type="ORF">MKK02DRAFT_45595</name>
</gene>
<dbReference type="GO" id="GO:0016705">
    <property type="term" value="F:oxidoreductase activity, acting on paired donors, with incorporation or reduction of molecular oxygen"/>
    <property type="evidence" value="ECO:0007669"/>
    <property type="project" value="InterPro"/>
</dbReference>
<dbReference type="EMBL" id="JAKWFO010000005">
    <property type="protein sequence ID" value="KAI9636886.1"/>
    <property type="molecule type" value="Genomic_DNA"/>
</dbReference>
<evidence type="ECO:0000256" key="9">
    <source>
        <dbReference type="PIRSR" id="PIRSR602403-1"/>
    </source>
</evidence>
<evidence type="ECO:0000256" key="4">
    <source>
        <dbReference type="ARBA" id="ARBA00022617"/>
    </source>
</evidence>
<reference evidence="11" key="1">
    <citation type="journal article" date="2022" name="G3 (Bethesda)">
        <title>High quality genome of the basidiomycete yeast Dioszegia hungarica PDD-24b-2 isolated from cloud water.</title>
        <authorList>
            <person name="Jarrige D."/>
            <person name="Haridas S."/>
            <person name="Bleykasten-Grosshans C."/>
            <person name="Joly M."/>
            <person name="Nadalig T."/>
            <person name="Sancelme M."/>
            <person name="Vuilleumier S."/>
            <person name="Grigoriev I.V."/>
            <person name="Amato P."/>
            <person name="Bringel F."/>
        </authorList>
    </citation>
    <scope>NUCLEOTIDE SEQUENCE</scope>
    <source>
        <strain evidence="11">PDD-24b-2</strain>
    </source>
</reference>
<keyword evidence="10" id="KW-1133">Transmembrane helix</keyword>
<dbReference type="PANTHER" id="PTHR24305:SF166">
    <property type="entry name" value="CYTOCHROME P450 12A4, MITOCHONDRIAL-RELATED"/>
    <property type="match status" value="1"/>
</dbReference>
<keyword evidence="8" id="KW-0503">Monooxygenase</keyword>
<evidence type="ECO:0000256" key="1">
    <source>
        <dbReference type="ARBA" id="ARBA00001971"/>
    </source>
</evidence>
<evidence type="ECO:0000256" key="5">
    <source>
        <dbReference type="ARBA" id="ARBA00022723"/>
    </source>
</evidence>
<dbReference type="Proteomes" id="UP001164286">
    <property type="component" value="Unassembled WGS sequence"/>
</dbReference>
<dbReference type="GO" id="GO:0005506">
    <property type="term" value="F:iron ion binding"/>
    <property type="evidence" value="ECO:0007669"/>
    <property type="project" value="InterPro"/>
</dbReference>
<keyword evidence="12" id="KW-1185">Reference proteome</keyword>
<accession>A0AA38LX08</accession>
<evidence type="ECO:0000256" key="6">
    <source>
        <dbReference type="ARBA" id="ARBA00023002"/>
    </source>
</evidence>
<evidence type="ECO:0000256" key="7">
    <source>
        <dbReference type="ARBA" id="ARBA00023004"/>
    </source>
</evidence>
<dbReference type="RefSeq" id="XP_052946663.1">
    <property type="nucleotide sequence ID" value="XM_053093506.1"/>
</dbReference>
<comment type="similarity">
    <text evidence="3">Belongs to the cytochrome P450 family.</text>
</comment>
<dbReference type="PANTHER" id="PTHR24305">
    <property type="entry name" value="CYTOCHROME P450"/>
    <property type="match status" value="1"/>
</dbReference>
<comment type="caution">
    <text evidence="11">The sequence shown here is derived from an EMBL/GenBank/DDBJ whole genome shotgun (WGS) entry which is preliminary data.</text>
</comment>
<dbReference type="PRINTS" id="PR00385">
    <property type="entry name" value="P450"/>
</dbReference>
<dbReference type="Gene3D" id="1.10.630.10">
    <property type="entry name" value="Cytochrome P450"/>
    <property type="match status" value="1"/>
</dbReference>
<dbReference type="SUPFAM" id="SSF48264">
    <property type="entry name" value="Cytochrome P450"/>
    <property type="match status" value="1"/>
</dbReference>
<evidence type="ECO:0000256" key="3">
    <source>
        <dbReference type="ARBA" id="ARBA00010617"/>
    </source>
</evidence>
<feature type="binding site" description="axial binding residue" evidence="9">
    <location>
        <position position="516"/>
    </location>
    <ligand>
        <name>heme</name>
        <dbReference type="ChEBI" id="CHEBI:30413"/>
    </ligand>
    <ligandPart>
        <name>Fe</name>
        <dbReference type="ChEBI" id="CHEBI:18248"/>
    </ligandPart>
</feature>
<keyword evidence="6" id="KW-0560">Oxidoreductase</keyword>
<dbReference type="PRINTS" id="PR00465">
    <property type="entry name" value="EP450IV"/>
</dbReference>
<evidence type="ECO:0000256" key="8">
    <source>
        <dbReference type="ARBA" id="ARBA00023033"/>
    </source>
</evidence>
<keyword evidence="5 9" id="KW-0479">Metal-binding</keyword>
<dbReference type="CDD" id="cd11069">
    <property type="entry name" value="CYP_FUM15-like"/>
    <property type="match status" value="1"/>
</dbReference>
<dbReference type="InterPro" id="IPR001128">
    <property type="entry name" value="Cyt_P450"/>
</dbReference>
<dbReference type="GeneID" id="77732711"/>
<organism evidence="11 12">
    <name type="scientific">Dioszegia hungarica</name>
    <dbReference type="NCBI Taxonomy" id="4972"/>
    <lineage>
        <taxon>Eukaryota</taxon>
        <taxon>Fungi</taxon>
        <taxon>Dikarya</taxon>
        <taxon>Basidiomycota</taxon>
        <taxon>Agaricomycotina</taxon>
        <taxon>Tremellomycetes</taxon>
        <taxon>Tremellales</taxon>
        <taxon>Bulleribasidiaceae</taxon>
        <taxon>Dioszegia</taxon>
    </lineage>
</organism>
<feature type="transmembrane region" description="Helical" evidence="10">
    <location>
        <begin position="23"/>
        <end position="44"/>
    </location>
</feature>
<name>A0AA38LX08_9TREE</name>
<comment type="pathway">
    <text evidence="2">Secondary metabolite biosynthesis.</text>
</comment>
<dbReference type="InterPro" id="IPR036396">
    <property type="entry name" value="Cyt_P450_sf"/>
</dbReference>
<evidence type="ECO:0000256" key="2">
    <source>
        <dbReference type="ARBA" id="ARBA00005179"/>
    </source>
</evidence>
<dbReference type="InterPro" id="IPR002403">
    <property type="entry name" value="Cyt_P450_E_grp-IV"/>
</dbReference>
<keyword evidence="10" id="KW-0472">Membrane</keyword>
<dbReference type="GO" id="GO:0004497">
    <property type="term" value="F:monooxygenase activity"/>
    <property type="evidence" value="ECO:0007669"/>
    <property type="project" value="UniProtKB-KW"/>
</dbReference>
<dbReference type="AlphaFoldDB" id="A0AA38LX08"/>
<comment type="cofactor">
    <cofactor evidence="1 9">
        <name>heme</name>
        <dbReference type="ChEBI" id="CHEBI:30413"/>
    </cofactor>
</comment>